<sequence>MKAGRCENCRNRARGSALVLGVVVQLMVQSLVAYTSLAATPPVCSYEGVYAFGDSLTDVGNGIASFPNQFIRSESVPYGLQFPHHAADRFCDGRLLVDFLAFGVGLSPIYAYLRGFAADFSNGVNFAASGATARSITTWDATAKFNSPFTLSTQLQWLQRYRVRLEFYYTQTRVTQVLPTVASLNSSLYLVYAGFHDYMSGFYDNTLTPAEAQAIVPSVVAPIISAVQAIYEFGGRDILVVNLPPLGCIPALLTLHPADPSLANSYDDYGCLKRFNKPIKAHNSLLRSSLNTLRTTYPDANLYYGDLHGVFINILKNSSDQGISNPLQACCGFGGSYNFNTDVTCGSTGSVDGVEVDLTVSCFNPESYGSWDGIHLSQIINRAAATAFLNGKYIEPNGGMHCTPDTSNWYTHNLSMLVPTLSGCQEDSSKVQESSPWLQHGCKLKVLVLVLEGVYAMSSASVLYVSGPAI</sequence>
<gene>
    <name evidence="4" type="ORF">CSSPTR1EN2_LOCUS9127</name>
</gene>
<accession>A0ABP0TYA5</accession>
<comment type="similarity">
    <text evidence="1">Belongs to the 'GDSL' lipolytic enzyme family.</text>
</comment>
<reference evidence="4" key="1">
    <citation type="submission" date="2024-02" db="EMBL/GenBank/DDBJ databases">
        <authorList>
            <consortium name="ELIXIR-Norway"/>
            <consortium name="Elixir Norway"/>
        </authorList>
    </citation>
    <scope>NUCLEOTIDE SEQUENCE</scope>
</reference>
<dbReference type="InterPro" id="IPR035669">
    <property type="entry name" value="SGNH_plant_lipase-like"/>
</dbReference>
<evidence type="ECO:0000256" key="1">
    <source>
        <dbReference type="ARBA" id="ARBA00008668"/>
    </source>
</evidence>
<dbReference type="Gene3D" id="3.40.50.1110">
    <property type="entry name" value="SGNH hydrolase"/>
    <property type="match status" value="1"/>
</dbReference>
<protein>
    <recommendedName>
        <fullName evidence="6">GDSL esterase/lipase</fullName>
    </recommendedName>
</protein>
<name>A0ABP0TYA5_9BRYO</name>
<keyword evidence="2" id="KW-0732">Signal</keyword>
<organism evidence="4 5">
    <name type="scientific">Sphagnum troendelagicum</name>
    <dbReference type="NCBI Taxonomy" id="128251"/>
    <lineage>
        <taxon>Eukaryota</taxon>
        <taxon>Viridiplantae</taxon>
        <taxon>Streptophyta</taxon>
        <taxon>Embryophyta</taxon>
        <taxon>Bryophyta</taxon>
        <taxon>Sphagnophytina</taxon>
        <taxon>Sphagnopsida</taxon>
        <taxon>Sphagnales</taxon>
        <taxon>Sphagnaceae</taxon>
        <taxon>Sphagnum</taxon>
    </lineage>
</organism>
<dbReference type="EMBL" id="OZ019908">
    <property type="protein sequence ID" value="CAK9208079.1"/>
    <property type="molecule type" value="Genomic_DNA"/>
</dbReference>
<keyword evidence="5" id="KW-1185">Reference proteome</keyword>
<evidence type="ECO:0000256" key="3">
    <source>
        <dbReference type="ARBA" id="ARBA00022801"/>
    </source>
</evidence>
<dbReference type="Proteomes" id="UP001497512">
    <property type="component" value="Chromosome 16"/>
</dbReference>
<dbReference type="PANTHER" id="PTHR22835:SF648">
    <property type="entry name" value="GDSL-LIKE LIPASE"/>
    <property type="match status" value="1"/>
</dbReference>
<dbReference type="InterPro" id="IPR001087">
    <property type="entry name" value="GDSL"/>
</dbReference>
<proteinExistence type="inferred from homology"/>
<dbReference type="CDD" id="cd01837">
    <property type="entry name" value="SGNH_plant_lipase_like"/>
    <property type="match status" value="1"/>
</dbReference>
<evidence type="ECO:0000313" key="5">
    <source>
        <dbReference type="Proteomes" id="UP001497512"/>
    </source>
</evidence>
<dbReference type="SUPFAM" id="SSF52266">
    <property type="entry name" value="SGNH hydrolase"/>
    <property type="match status" value="1"/>
</dbReference>
<dbReference type="PANTHER" id="PTHR22835">
    <property type="entry name" value="ZINC FINGER FYVE DOMAIN CONTAINING PROTEIN"/>
    <property type="match status" value="1"/>
</dbReference>
<dbReference type="Pfam" id="PF00657">
    <property type="entry name" value="Lipase_GDSL"/>
    <property type="match status" value="1"/>
</dbReference>
<evidence type="ECO:0000256" key="2">
    <source>
        <dbReference type="ARBA" id="ARBA00022729"/>
    </source>
</evidence>
<evidence type="ECO:0000313" key="4">
    <source>
        <dbReference type="EMBL" id="CAK9208079.1"/>
    </source>
</evidence>
<dbReference type="InterPro" id="IPR036514">
    <property type="entry name" value="SGNH_hydro_sf"/>
</dbReference>
<keyword evidence="3" id="KW-0378">Hydrolase</keyword>
<evidence type="ECO:0008006" key="6">
    <source>
        <dbReference type="Google" id="ProtNLM"/>
    </source>
</evidence>